<name>A0ABQ9MD38_HEVBR</name>
<reference evidence="2" key="1">
    <citation type="journal article" date="2023" name="Plant Biotechnol. J.">
        <title>Chromosome-level wild Hevea brasiliensis genome provides new tools for genomic-assisted breeding and valuable loci to elevate rubber yield.</title>
        <authorList>
            <person name="Cheng H."/>
            <person name="Song X."/>
            <person name="Hu Y."/>
            <person name="Wu T."/>
            <person name="Yang Q."/>
            <person name="An Z."/>
            <person name="Feng S."/>
            <person name="Deng Z."/>
            <person name="Wu W."/>
            <person name="Zeng X."/>
            <person name="Tu M."/>
            <person name="Wang X."/>
            <person name="Huang H."/>
        </authorList>
    </citation>
    <scope>NUCLEOTIDE SEQUENCE</scope>
    <source>
        <strain evidence="2">MT/VB/25A 57/8</strain>
    </source>
</reference>
<dbReference type="Proteomes" id="UP001174677">
    <property type="component" value="Chromosome 7"/>
</dbReference>
<dbReference type="PANTHER" id="PTHR10621:SF61">
    <property type="entry name" value="UBIQUITIN FAMILY PROTEIN"/>
    <property type="match status" value="1"/>
</dbReference>
<accession>A0ABQ9MD38</accession>
<dbReference type="SUPFAM" id="SSF54236">
    <property type="entry name" value="Ubiquitin-like"/>
    <property type="match status" value="1"/>
</dbReference>
<proteinExistence type="predicted"/>
<dbReference type="Pfam" id="PF00240">
    <property type="entry name" value="ubiquitin"/>
    <property type="match status" value="1"/>
</dbReference>
<dbReference type="CDD" id="cd17039">
    <property type="entry name" value="Ubl_ubiquitin_like"/>
    <property type="match status" value="1"/>
</dbReference>
<sequence length="98" mass="11027">MRVVVEILTGSLFYIQLGNDATVADLKREICDQQKLPQDHLILFLDNYQSRLIDEDGDGISLIDCGIHDGSHIYLFFNPLKDGSTHLFVFASPDLFLG</sequence>
<keyword evidence="3" id="KW-1185">Reference proteome</keyword>
<dbReference type="PANTHER" id="PTHR10621">
    <property type="entry name" value="UV EXCISION REPAIR PROTEIN RAD23"/>
    <property type="match status" value="1"/>
</dbReference>
<feature type="domain" description="Ubiquitin-like" evidence="1">
    <location>
        <begin position="1"/>
        <end position="75"/>
    </location>
</feature>
<dbReference type="PROSITE" id="PS50053">
    <property type="entry name" value="UBIQUITIN_2"/>
    <property type="match status" value="1"/>
</dbReference>
<dbReference type="Gene3D" id="3.10.20.90">
    <property type="entry name" value="Phosphatidylinositol 3-kinase Catalytic Subunit, Chain A, domain 1"/>
    <property type="match status" value="1"/>
</dbReference>
<organism evidence="2 3">
    <name type="scientific">Hevea brasiliensis</name>
    <name type="common">Para rubber tree</name>
    <name type="synonym">Siphonia brasiliensis</name>
    <dbReference type="NCBI Taxonomy" id="3981"/>
    <lineage>
        <taxon>Eukaryota</taxon>
        <taxon>Viridiplantae</taxon>
        <taxon>Streptophyta</taxon>
        <taxon>Embryophyta</taxon>
        <taxon>Tracheophyta</taxon>
        <taxon>Spermatophyta</taxon>
        <taxon>Magnoliopsida</taxon>
        <taxon>eudicotyledons</taxon>
        <taxon>Gunneridae</taxon>
        <taxon>Pentapetalae</taxon>
        <taxon>rosids</taxon>
        <taxon>fabids</taxon>
        <taxon>Malpighiales</taxon>
        <taxon>Euphorbiaceae</taxon>
        <taxon>Crotonoideae</taxon>
        <taxon>Micrandreae</taxon>
        <taxon>Hevea</taxon>
    </lineage>
</organism>
<dbReference type="InterPro" id="IPR000626">
    <property type="entry name" value="Ubiquitin-like_dom"/>
</dbReference>
<gene>
    <name evidence="2" type="ORF">P3X46_012696</name>
</gene>
<evidence type="ECO:0000313" key="2">
    <source>
        <dbReference type="EMBL" id="KAJ9177480.1"/>
    </source>
</evidence>
<evidence type="ECO:0000313" key="3">
    <source>
        <dbReference type="Proteomes" id="UP001174677"/>
    </source>
</evidence>
<protein>
    <recommendedName>
        <fullName evidence="1">Ubiquitin-like domain-containing protein</fullName>
    </recommendedName>
</protein>
<comment type="caution">
    <text evidence="2">The sequence shown here is derived from an EMBL/GenBank/DDBJ whole genome shotgun (WGS) entry which is preliminary data.</text>
</comment>
<evidence type="ECO:0000259" key="1">
    <source>
        <dbReference type="PROSITE" id="PS50053"/>
    </source>
</evidence>
<dbReference type="InterPro" id="IPR029071">
    <property type="entry name" value="Ubiquitin-like_domsf"/>
</dbReference>
<dbReference type="EMBL" id="JARPOI010000007">
    <property type="protein sequence ID" value="KAJ9177480.1"/>
    <property type="molecule type" value="Genomic_DNA"/>
</dbReference>